<feature type="region of interest" description="Disordered" evidence="8">
    <location>
        <begin position="323"/>
        <end position="358"/>
    </location>
</feature>
<dbReference type="STRING" id="8030.ENSSSAP00000000546"/>
<dbReference type="PROSITE" id="PS51720">
    <property type="entry name" value="G_AIG1"/>
    <property type="match status" value="1"/>
</dbReference>
<dbReference type="SUPFAM" id="SSF52540">
    <property type="entry name" value="P-loop containing nucleoside triphosphate hydrolases"/>
    <property type="match status" value="1"/>
</dbReference>
<dbReference type="SMART" id="SM00220">
    <property type="entry name" value="S_TKc"/>
    <property type="match status" value="1"/>
</dbReference>
<dbReference type="Proteomes" id="UP001652741">
    <property type="component" value="Chromosome ssa02"/>
</dbReference>
<evidence type="ECO:0000313" key="12">
    <source>
        <dbReference type="RefSeq" id="XP_014039287.1"/>
    </source>
</evidence>
<feature type="binding site" evidence="7">
    <location>
        <position position="50"/>
    </location>
    <ligand>
        <name>ATP</name>
        <dbReference type="ChEBI" id="CHEBI:30616"/>
    </ligand>
</feature>
<evidence type="ECO:0000256" key="2">
    <source>
        <dbReference type="ARBA" id="ARBA00008535"/>
    </source>
</evidence>
<feature type="region of interest" description="Disordered" evidence="8">
    <location>
        <begin position="568"/>
        <end position="678"/>
    </location>
</feature>
<dbReference type="AlphaFoldDB" id="A0A1S3QHM9"/>
<dbReference type="Gene3D" id="1.10.510.10">
    <property type="entry name" value="Transferase(Phosphotransferase) domain 1"/>
    <property type="match status" value="1"/>
</dbReference>
<reference evidence="12" key="1">
    <citation type="submission" date="2025-08" db="UniProtKB">
        <authorList>
            <consortium name="RefSeq"/>
        </authorList>
    </citation>
    <scope>IDENTIFICATION</scope>
</reference>
<dbReference type="PROSITE" id="PS00108">
    <property type="entry name" value="PROTEIN_KINASE_ST"/>
    <property type="match status" value="1"/>
</dbReference>
<name>A0A1S3QHM9_SALSA</name>
<dbReference type="PANTHER" id="PTHR10903">
    <property type="entry name" value="GTPASE, IMAP FAMILY MEMBER-RELATED"/>
    <property type="match status" value="1"/>
</dbReference>
<dbReference type="GeneID" id="106592457"/>
<dbReference type="FunFam" id="3.40.50.300:FF:000366">
    <property type="entry name" value="GTPase, IMAP family member 2"/>
    <property type="match status" value="1"/>
</dbReference>
<comment type="similarity">
    <text evidence="2">Belongs to the TRAFAC class TrmE-Era-EngA-EngB-Septin-like GTPase superfamily. AIG1/Toc34/Toc159-like paraseptin GTPase family. IAN subfamily.</text>
</comment>
<evidence type="ECO:0000256" key="6">
    <source>
        <dbReference type="ARBA" id="ARBA00023134"/>
    </source>
</evidence>
<dbReference type="KEGG" id="sasa:106592457"/>
<dbReference type="GO" id="GO:0005524">
    <property type="term" value="F:ATP binding"/>
    <property type="evidence" value="ECO:0007669"/>
    <property type="project" value="UniProtKB-UniRule"/>
</dbReference>
<feature type="domain" description="AIG1-type G" evidence="10">
    <location>
        <begin position="362"/>
        <end position="563"/>
    </location>
</feature>
<dbReference type="CDD" id="cd01852">
    <property type="entry name" value="AIG1"/>
    <property type="match status" value="1"/>
</dbReference>
<gene>
    <name evidence="12" type="primary">LOC106592457</name>
</gene>
<evidence type="ECO:0000313" key="11">
    <source>
        <dbReference type="Proteomes" id="UP001652741"/>
    </source>
</evidence>
<evidence type="ECO:0000259" key="9">
    <source>
        <dbReference type="PROSITE" id="PS50011"/>
    </source>
</evidence>
<dbReference type="PROSITE" id="PS50011">
    <property type="entry name" value="PROTEIN_KINASE_DOM"/>
    <property type="match status" value="1"/>
</dbReference>
<evidence type="ECO:0000256" key="8">
    <source>
        <dbReference type="SAM" id="MobiDB-lite"/>
    </source>
</evidence>
<dbReference type="InterPro" id="IPR006703">
    <property type="entry name" value="G_AIG1"/>
</dbReference>
<keyword evidence="4 7" id="KW-0547">Nucleotide-binding</keyword>
<dbReference type="PROSITE" id="PS00107">
    <property type="entry name" value="PROTEIN_KINASE_ATP"/>
    <property type="match status" value="1"/>
</dbReference>
<dbReference type="Pfam" id="PF07714">
    <property type="entry name" value="PK_Tyr_Ser-Thr"/>
    <property type="match status" value="1"/>
</dbReference>
<dbReference type="RefSeq" id="XP_014039287.1">
    <property type="nucleotide sequence ID" value="XM_014183812.2"/>
</dbReference>
<dbReference type="PANTHER" id="PTHR10903:SF188">
    <property type="entry name" value="GTPASE IMAP FAMILY MEMBER 2-LIKE-RELATED"/>
    <property type="match status" value="1"/>
</dbReference>
<feature type="domain" description="Protein kinase" evidence="9">
    <location>
        <begin position="21"/>
        <end position="314"/>
    </location>
</feature>
<keyword evidence="12" id="KW-0418">Kinase</keyword>
<evidence type="ECO:0000256" key="5">
    <source>
        <dbReference type="ARBA" id="ARBA00022840"/>
    </source>
</evidence>
<evidence type="ECO:0000256" key="4">
    <source>
        <dbReference type="ARBA" id="ARBA00022741"/>
    </source>
</evidence>
<keyword evidence="12" id="KW-0808">Transferase</keyword>
<dbReference type="InterPro" id="IPR001245">
    <property type="entry name" value="Ser-Thr/Tyr_kinase_cat_dom"/>
</dbReference>
<feature type="compositionally biased region" description="Basic and acidic residues" evidence="8">
    <location>
        <begin position="568"/>
        <end position="673"/>
    </location>
</feature>
<proteinExistence type="inferred from homology"/>
<dbReference type="OrthoDB" id="4062651at2759"/>
<dbReference type="SUPFAM" id="SSF56112">
    <property type="entry name" value="Protein kinase-like (PK-like)"/>
    <property type="match status" value="1"/>
</dbReference>
<organism evidence="11 12">
    <name type="scientific">Salmo salar</name>
    <name type="common">Atlantic salmon</name>
    <dbReference type="NCBI Taxonomy" id="8030"/>
    <lineage>
        <taxon>Eukaryota</taxon>
        <taxon>Metazoa</taxon>
        <taxon>Chordata</taxon>
        <taxon>Craniata</taxon>
        <taxon>Vertebrata</taxon>
        <taxon>Euteleostomi</taxon>
        <taxon>Actinopterygii</taxon>
        <taxon>Neopterygii</taxon>
        <taxon>Teleostei</taxon>
        <taxon>Protacanthopterygii</taxon>
        <taxon>Salmoniformes</taxon>
        <taxon>Salmonidae</taxon>
        <taxon>Salmoninae</taxon>
        <taxon>Salmo</taxon>
    </lineage>
</organism>
<dbReference type="InterPro" id="IPR045058">
    <property type="entry name" value="GIMA/IAN/Toc"/>
</dbReference>
<dbReference type="GO" id="GO:0004674">
    <property type="term" value="F:protein serine/threonine kinase activity"/>
    <property type="evidence" value="ECO:0007669"/>
    <property type="project" value="UniProtKB-KW"/>
</dbReference>
<evidence type="ECO:0000256" key="3">
    <source>
        <dbReference type="ARBA" id="ARBA00022527"/>
    </source>
</evidence>
<dbReference type="Pfam" id="PF04548">
    <property type="entry name" value="AIG1"/>
    <property type="match status" value="1"/>
</dbReference>
<evidence type="ECO:0000256" key="7">
    <source>
        <dbReference type="PROSITE-ProRule" id="PRU10141"/>
    </source>
</evidence>
<sequence length="687" mass="79988">MQMALPLPSSPALDLIGNDSLQDWEVIGGGGFGQIHKARHIKWRFDVAIKLLHYDDGSSTFLLKEVKNMQKGGSPHVVRILGVYQGCPPSPSRGLSSQLGIVMELMKIGSLATLQASLSGPPPWPLAFRLAHQIALGINFLHNLPQPLLHRDLKPNNVLLDDNLNAKLTDFGLAEVSHSVLKTSREEPGKEGGTLSYMPPEAFESSYEPTRATDIYSYGILLWSIFTGKEPYYADNPHLQSSMVRFRVPMGDRPPLEAVDRDQAGGLGEMVDLMVNCWDQQPSNRPRFLDCLTVTERTYERHKQSINDVVHQVLLKLEEERMRRQEEERMRRQEEEERERQEDDRMRRQKEEEERERQKTGLAHLRIVLVGKTGAGKSATGNTILGGEGFKEDSSPESVTVQCEKQSGEVDGRKIDVIDTPGLFDTSVTIEKMKCELERCFYMSVPGPHVFLLVIRLGRFTPEEQNTVKWIQENFGEEASKYTMVLFTGGDQLRKKSVEQFVGESVNLQNLISKCGGGYHSVINDSDSSANPDQIPELLKKIEEMVTRNGGQHYTNEMYQEVQRKIEEEEERKREEERKKKEEEMKKQEEAIRKREEEVRREEEMKREEELRRIEEERQEERRKMEEERQEERRKTEEETRKMEEERQEERRKMEEERRKMEEERGKMEEERRKRSRRNWFERVLNL</sequence>
<evidence type="ECO:0000259" key="10">
    <source>
        <dbReference type="PROSITE" id="PS51720"/>
    </source>
</evidence>
<protein>
    <submittedName>
        <fullName evidence="12">Serine/threonine-protein kinase 10 isoform X1</fullName>
    </submittedName>
</protein>
<keyword evidence="11" id="KW-1185">Reference proteome</keyword>
<keyword evidence="6" id="KW-0342">GTP-binding</keyword>
<evidence type="ECO:0000256" key="1">
    <source>
        <dbReference type="ARBA" id="ARBA00008171"/>
    </source>
</evidence>
<accession>A0A1S3QHM9</accession>
<dbReference type="InterPro" id="IPR000719">
    <property type="entry name" value="Prot_kinase_dom"/>
</dbReference>
<dbReference type="GO" id="GO:0005525">
    <property type="term" value="F:GTP binding"/>
    <property type="evidence" value="ECO:0007669"/>
    <property type="project" value="UniProtKB-KW"/>
</dbReference>
<dbReference type="Gene3D" id="3.40.50.300">
    <property type="entry name" value="P-loop containing nucleotide triphosphate hydrolases"/>
    <property type="match status" value="1"/>
</dbReference>
<dbReference type="InterPro" id="IPR027417">
    <property type="entry name" value="P-loop_NTPase"/>
</dbReference>
<dbReference type="PaxDb" id="8030-ENSSSAP00000000546"/>
<keyword evidence="5 7" id="KW-0067">ATP-binding</keyword>
<comment type="similarity">
    <text evidence="1">Belongs to the protein kinase superfamily. TKL Ser/Thr protein kinase family. ROCO subfamily.</text>
</comment>
<dbReference type="InterPro" id="IPR011009">
    <property type="entry name" value="Kinase-like_dom_sf"/>
</dbReference>
<dbReference type="InterPro" id="IPR017441">
    <property type="entry name" value="Protein_kinase_ATP_BS"/>
</dbReference>
<keyword evidence="3" id="KW-0723">Serine/threonine-protein kinase</keyword>
<dbReference type="InterPro" id="IPR008271">
    <property type="entry name" value="Ser/Thr_kinase_AS"/>
</dbReference>